<proteinExistence type="inferred from homology"/>
<dbReference type="PANTHER" id="PTHR43026">
    <property type="entry name" value="2-HYDROXYACID DEHYDROGENASE HOMOLOG 1-RELATED"/>
    <property type="match status" value="1"/>
</dbReference>
<dbReference type="InterPro" id="IPR058205">
    <property type="entry name" value="D-LDH-like"/>
</dbReference>
<accession>X1TS24</accession>
<dbReference type="PROSITE" id="PS00670">
    <property type="entry name" value="D_2_HYDROXYACID_DH_2"/>
    <property type="match status" value="1"/>
</dbReference>
<dbReference type="GO" id="GO:0051287">
    <property type="term" value="F:NAD binding"/>
    <property type="evidence" value="ECO:0007669"/>
    <property type="project" value="InterPro"/>
</dbReference>
<comment type="similarity">
    <text evidence="1">Belongs to the D-isomer specific 2-hydroxyacid dehydrogenase family.</text>
</comment>
<evidence type="ECO:0000256" key="1">
    <source>
        <dbReference type="ARBA" id="ARBA00005854"/>
    </source>
</evidence>
<evidence type="ECO:0000313" key="5">
    <source>
        <dbReference type="EMBL" id="GAI94181.1"/>
    </source>
</evidence>
<dbReference type="AlphaFoldDB" id="X1TS24"/>
<feature type="non-terminal residue" evidence="5">
    <location>
        <position position="105"/>
    </location>
</feature>
<name>X1TS24_9ZZZZ</name>
<dbReference type="InterPro" id="IPR036291">
    <property type="entry name" value="NAD(P)-bd_dom_sf"/>
</dbReference>
<dbReference type="PROSITE" id="PS00065">
    <property type="entry name" value="D_2_HYDROXYACID_DH_1"/>
    <property type="match status" value="1"/>
</dbReference>
<dbReference type="SUPFAM" id="SSF51735">
    <property type="entry name" value="NAD(P)-binding Rossmann-fold domains"/>
    <property type="match status" value="1"/>
</dbReference>
<dbReference type="PANTHER" id="PTHR43026:SF1">
    <property type="entry name" value="2-HYDROXYACID DEHYDROGENASE HOMOLOG 1-RELATED"/>
    <property type="match status" value="1"/>
</dbReference>
<evidence type="ECO:0000256" key="2">
    <source>
        <dbReference type="ARBA" id="ARBA00023002"/>
    </source>
</evidence>
<feature type="domain" description="D-isomer specific 2-hydroxyacid dehydrogenase NAD-binding" evidence="4">
    <location>
        <begin position="4"/>
        <end position="105"/>
    </location>
</feature>
<dbReference type="EMBL" id="BARW01016707">
    <property type="protein sequence ID" value="GAI94181.1"/>
    <property type="molecule type" value="Genomic_DNA"/>
</dbReference>
<dbReference type="InterPro" id="IPR029752">
    <property type="entry name" value="D-isomer_DH_CS1"/>
</dbReference>
<keyword evidence="2" id="KW-0560">Oxidoreductase</keyword>
<dbReference type="InterPro" id="IPR006140">
    <property type="entry name" value="D-isomer_DH_NAD-bd"/>
</dbReference>
<evidence type="ECO:0000259" key="4">
    <source>
        <dbReference type="Pfam" id="PF02826"/>
    </source>
</evidence>
<gene>
    <name evidence="5" type="ORF">S12H4_29024</name>
</gene>
<protein>
    <recommendedName>
        <fullName evidence="4">D-isomer specific 2-hydroxyacid dehydrogenase NAD-binding domain-containing protein</fullName>
    </recommendedName>
</protein>
<dbReference type="GO" id="GO:0008720">
    <property type="term" value="F:D-lactate dehydrogenase (NAD+) activity"/>
    <property type="evidence" value="ECO:0007669"/>
    <property type="project" value="TreeGrafter"/>
</dbReference>
<dbReference type="InterPro" id="IPR029753">
    <property type="entry name" value="D-isomer_DH_CS"/>
</dbReference>
<sequence length="105" mass="11601">MHSNLKPTDLKQKTIGIIGFGSIGKQVATICQSFQMKILVYDPYFTSNNVENLSIDLVSDLEDLFKKADIISIHVPYNKQTHHLVNGSLLKMARGGAILVNTSRG</sequence>
<reference evidence="5" key="1">
    <citation type="journal article" date="2014" name="Front. Microbiol.">
        <title>High frequency of phylogenetically diverse reductive dehalogenase-homologous genes in deep subseafloor sedimentary metagenomes.</title>
        <authorList>
            <person name="Kawai M."/>
            <person name="Futagami T."/>
            <person name="Toyoda A."/>
            <person name="Takaki Y."/>
            <person name="Nishi S."/>
            <person name="Hori S."/>
            <person name="Arai W."/>
            <person name="Tsubouchi T."/>
            <person name="Morono Y."/>
            <person name="Uchiyama I."/>
            <person name="Ito T."/>
            <person name="Fujiyama A."/>
            <person name="Inagaki F."/>
            <person name="Takami H."/>
        </authorList>
    </citation>
    <scope>NUCLEOTIDE SEQUENCE</scope>
    <source>
        <strain evidence="5">Expedition CK06-06</strain>
    </source>
</reference>
<keyword evidence="3" id="KW-0520">NAD</keyword>
<organism evidence="5">
    <name type="scientific">marine sediment metagenome</name>
    <dbReference type="NCBI Taxonomy" id="412755"/>
    <lineage>
        <taxon>unclassified sequences</taxon>
        <taxon>metagenomes</taxon>
        <taxon>ecological metagenomes</taxon>
    </lineage>
</organism>
<dbReference type="Gene3D" id="3.40.50.720">
    <property type="entry name" value="NAD(P)-binding Rossmann-like Domain"/>
    <property type="match status" value="1"/>
</dbReference>
<evidence type="ECO:0000256" key="3">
    <source>
        <dbReference type="ARBA" id="ARBA00023027"/>
    </source>
</evidence>
<comment type="caution">
    <text evidence="5">The sequence shown here is derived from an EMBL/GenBank/DDBJ whole genome shotgun (WGS) entry which is preliminary data.</text>
</comment>
<dbReference type="Pfam" id="PF02826">
    <property type="entry name" value="2-Hacid_dh_C"/>
    <property type="match status" value="1"/>
</dbReference>